<organism evidence="2 3">
    <name type="scientific">Candidatus Woesebacteria bacterium GW2011_GWB1_33_22</name>
    <dbReference type="NCBI Taxonomy" id="1618566"/>
    <lineage>
        <taxon>Bacteria</taxon>
        <taxon>Candidatus Woeseibacteriota</taxon>
    </lineage>
</organism>
<protein>
    <submittedName>
        <fullName evidence="2">Uncharacterized protein</fullName>
    </submittedName>
</protein>
<dbReference type="AlphaFoldDB" id="A0A0G0CLB6"/>
<proteinExistence type="predicted"/>
<keyword evidence="1" id="KW-1133">Transmembrane helix</keyword>
<name>A0A0G0CLB6_9BACT</name>
<dbReference type="EMBL" id="LBOW01000011">
    <property type="protein sequence ID" value="KKP44137.1"/>
    <property type="molecule type" value="Genomic_DNA"/>
</dbReference>
<evidence type="ECO:0000313" key="2">
    <source>
        <dbReference type="EMBL" id="KKP44137.1"/>
    </source>
</evidence>
<keyword evidence="1" id="KW-0472">Membrane</keyword>
<keyword evidence="1" id="KW-0812">Transmembrane</keyword>
<comment type="caution">
    <text evidence="2">The sequence shown here is derived from an EMBL/GenBank/DDBJ whole genome shotgun (WGS) entry which is preliminary data.</text>
</comment>
<reference evidence="2 3" key="1">
    <citation type="journal article" date="2015" name="Nature">
        <title>rRNA introns, odd ribosomes, and small enigmatic genomes across a large radiation of phyla.</title>
        <authorList>
            <person name="Brown C.T."/>
            <person name="Hug L.A."/>
            <person name="Thomas B.C."/>
            <person name="Sharon I."/>
            <person name="Castelle C.J."/>
            <person name="Singh A."/>
            <person name="Wilkins M.J."/>
            <person name="Williams K.H."/>
            <person name="Banfield J.F."/>
        </authorList>
    </citation>
    <scope>NUCLEOTIDE SEQUENCE [LARGE SCALE GENOMIC DNA]</scope>
</reference>
<dbReference type="STRING" id="1618566.UR35_C0011G0023"/>
<evidence type="ECO:0000256" key="1">
    <source>
        <dbReference type="SAM" id="Phobius"/>
    </source>
</evidence>
<gene>
    <name evidence="2" type="ORF">UR35_C0011G0023</name>
</gene>
<sequence>MPKLKKLNFKKTLTKNKFFSIFTLIILIFAVLAGILLVQQNQNIKERAGESCSVAEAILCNNEGKGCKDGKCVETSGGGGGSGGNTNINCSVAEAILCNNEGKGCKDGKCNCSVAEAILCNNEGKGCKDGKCVSSGGGDNDPVNSGCSTAEYSLCVISGMNCKDGKCITTDSSGGGDGNDSGSGGNTGGSNGAGGGNGGAIVQYILQFFFASIDIKGGVIAGDKKFTKEVCPNTDFVTDVNLDAIAKLKNKTLTAVWDCIGPDFTFYQKRVKSGDYKITLVPPAGYSCESITVNNRSTNEIIKTENNTCSIDLKLKGKTAPMYIQYEVKK</sequence>
<feature type="transmembrane region" description="Helical" evidence="1">
    <location>
        <begin position="21"/>
        <end position="38"/>
    </location>
</feature>
<accession>A0A0G0CLB6</accession>
<dbReference type="Proteomes" id="UP000034778">
    <property type="component" value="Unassembled WGS sequence"/>
</dbReference>
<evidence type="ECO:0000313" key="3">
    <source>
        <dbReference type="Proteomes" id="UP000034778"/>
    </source>
</evidence>